<feature type="compositionally biased region" description="Polar residues" evidence="1">
    <location>
        <begin position="485"/>
        <end position="497"/>
    </location>
</feature>
<evidence type="ECO:0000313" key="3">
    <source>
        <dbReference type="Proteomes" id="UP000016932"/>
    </source>
</evidence>
<dbReference type="KEGG" id="pfj:MYCFIDRAFT_179584"/>
<proteinExistence type="predicted"/>
<organism evidence="2 3">
    <name type="scientific">Pseudocercospora fijiensis (strain CIRAD86)</name>
    <name type="common">Black leaf streak disease fungus</name>
    <name type="synonym">Mycosphaerella fijiensis</name>
    <dbReference type="NCBI Taxonomy" id="383855"/>
    <lineage>
        <taxon>Eukaryota</taxon>
        <taxon>Fungi</taxon>
        <taxon>Dikarya</taxon>
        <taxon>Ascomycota</taxon>
        <taxon>Pezizomycotina</taxon>
        <taxon>Dothideomycetes</taxon>
        <taxon>Dothideomycetidae</taxon>
        <taxon>Mycosphaerellales</taxon>
        <taxon>Mycosphaerellaceae</taxon>
        <taxon>Pseudocercospora</taxon>
    </lineage>
</organism>
<protein>
    <submittedName>
        <fullName evidence="2">Uncharacterized protein</fullName>
    </submittedName>
</protein>
<name>M3ALW3_PSEFD</name>
<keyword evidence="3" id="KW-1185">Reference proteome</keyword>
<dbReference type="GeneID" id="19334158"/>
<accession>M3ALW3</accession>
<gene>
    <name evidence="2" type="ORF">MYCFIDRAFT_179584</name>
</gene>
<dbReference type="HOGENOM" id="CLU_440128_0_0_1"/>
<feature type="region of interest" description="Disordered" evidence="1">
    <location>
        <begin position="469"/>
        <end position="497"/>
    </location>
</feature>
<evidence type="ECO:0000256" key="1">
    <source>
        <dbReference type="SAM" id="MobiDB-lite"/>
    </source>
</evidence>
<dbReference type="Proteomes" id="UP000016932">
    <property type="component" value="Unassembled WGS sequence"/>
</dbReference>
<dbReference type="RefSeq" id="XP_007931828.1">
    <property type="nucleotide sequence ID" value="XM_007933637.1"/>
</dbReference>
<reference evidence="2 3" key="1">
    <citation type="journal article" date="2012" name="PLoS Pathog.">
        <title>Diverse lifestyles and strategies of plant pathogenesis encoded in the genomes of eighteen Dothideomycetes fungi.</title>
        <authorList>
            <person name="Ohm R.A."/>
            <person name="Feau N."/>
            <person name="Henrissat B."/>
            <person name="Schoch C.L."/>
            <person name="Horwitz B.A."/>
            <person name="Barry K.W."/>
            <person name="Condon B.J."/>
            <person name="Copeland A.C."/>
            <person name="Dhillon B."/>
            <person name="Glaser F."/>
            <person name="Hesse C.N."/>
            <person name="Kosti I."/>
            <person name="LaButti K."/>
            <person name="Lindquist E.A."/>
            <person name="Lucas S."/>
            <person name="Salamov A.A."/>
            <person name="Bradshaw R.E."/>
            <person name="Ciuffetti L."/>
            <person name="Hamelin R.C."/>
            <person name="Kema G.H.J."/>
            <person name="Lawrence C."/>
            <person name="Scott J.A."/>
            <person name="Spatafora J.W."/>
            <person name="Turgeon B.G."/>
            <person name="de Wit P.J.G.M."/>
            <person name="Zhong S."/>
            <person name="Goodwin S.B."/>
            <person name="Grigoriev I.V."/>
        </authorList>
    </citation>
    <scope>NUCLEOTIDE SEQUENCE [LARGE SCALE GENOMIC DNA]</scope>
    <source>
        <strain evidence="2 3">CIRAD86</strain>
    </source>
</reference>
<sequence>MVYEKKLDGKQQQAEIWAVARPRHYPPTVVEVIVERNIARNLRVLHSNRMLPFHLISNASNTFYRPRAPLPLSIFYLTETPKSTLLLRKKNSLSISIFTMPTLPYHIPDPSYPMPLESSADIDKLNKDVRCYSISQDFFHTYPRRQPAARDGSFLRRAREVRDATDLHRPKQIRRWTPGDRSAVLWPVFIRRFDEHMQEFACHDAELNVDWIEWYLGWHPISLRPKVYFVAFSCSTSRRNSVTHCPPATVPKQTNTVRIPAPLSIMPAPVQLSPMFVPSKMVYFSPMRPMSSIPSQTLLAQFEICLVEEATIRGTVPVSDISNVKILPSKTSSAVRSIPTCSLGVEDALGEREPTWLVIRRIVKVLFSRRHCRSTAKILVVVSFSLGLVGRHVIVVWTNLEKQAIFYDFVVRRIRYRWYNPHSHQSANQELRVWDDVTVRITELSRYHASFYARRRLTYEAHYSFPTPKKASSNGLRELRKRASPPTSQGETTSAEVGSQPVVDVPFRFASVDPFVINNVSGVFTLLAAGTCRPQALGGPFLRISFPGLVHGNVSYRRFTEVKATSCQACVWVMNTPDRVPASTTTLIISFRPSEIIRIGSTGSVRTGGVRGLPPRPMRLY</sequence>
<dbReference type="VEuPathDB" id="FungiDB:MYCFIDRAFT_179584"/>
<dbReference type="AlphaFoldDB" id="M3ALW3"/>
<evidence type="ECO:0000313" key="2">
    <source>
        <dbReference type="EMBL" id="EME78138.1"/>
    </source>
</evidence>
<dbReference type="EMBL" id="KB446564">
    <property type="protein sequence ID" value="EME78138.1"/>
    <property type="molecule type" value="Genomic_DNA"/>
</dbReference>